<keyword evidence="2" id="KW-1185">Reference proteome</keyword>
<reference evidence="1 2" key="1">
    <citation type="submission" date="2020-08" db="EMBL/GenBank/DDBJ databases">
        <authorList>
            <person name="Newling K."/>
            <person name="Davey J."/>
            <person name="Forrester S."/>
        </authorList>
    </citation>
    <scope>NUCLEOTIDE SEQUENCE [LARGE SCALE GENOMIC DNA]</scope>
    <source>
        <strain evidence="2">Crithidia deanei Carvalho (ATCC PRA-265)</strain>
    </source>
</reference>
<name>A0A7G2CV69_9TRYP</name>
<gene>
    <name evidence="1" type="ORF">ADEAN_000984300</name>
</gene>
<dbReference type="Proteomes" id="UP000515908">
    <property type="component" value="Chromosome 25"/>
</dbReference>
<protein>
    <submittedName>
        <fullName evidence="1">Uncharacterized protein</fullName>
    </submittedName>
</protein>
<accession>A0A7G2CV69</accession>
<dbReference type="EMBL" id="LR877169">
    <property type="protein sequence ID" value="CAD2222303.1"/>
    <property type="molecule type" value="Genomic_DNA"/>
</dbReference>
<dbReference type="VEuPathDB" id="TriTrypDB:ADEAN_000984300"/>
<evidence type="ECO:0000313" key="1">
    <source>
        <dbReference type="EMBL" id="CAD2222303.1"/>
    </source>
</evidence>
<dbReference type="AlphaFoldDB" id="A0A7G2CV69"/>
<proteinExistence type="predicted"/>
<evidence type="ECO:0000313" key="2">
    <source>
        <dbReference type="Proteomes" id="UP000515908"/>
    </source>
</evidence>
<organism evidence="1 2">
    <name type="scientific">Angomonas deanei</name>
    <dbReference type="NCBI Taxonomy" id="59799"/>
    <lineage>
        <taxon>Eukaryota</taxon>
        <taxon>Discoba</taxon>
        <taxon>Euglenozoa</taxon>
        <taxon>Kinetoplastea</taxon>
        <taxon>Metakinetoplastina</taxon>
        <taxon>Trypanosomatida</taxon>
        <taxon>Trypanosomatidae</taxon>
        <taxon>Strigomonadinae</taxon>
        <taxon>Angomonas</taxon>
    </lineage>
</organism>
<sequence length="709" mass="80622">MQAVFTPEVNALLETALSLYQSGKSLSDNYFKQHTDEKGTADSADVHEQTTNILDTLVEIQKKLEQHGEAVQKPWREKIKTWSTGLEQEVKLIEDIKEVGFTASTALATEHAKSIHENERSACERYFRQWESKQNTIYVLGKELQELEESGQTDGMTETEKEVHEQRLQDCSIKLLLLQKEAAEMDLHVKELYDVCHLYFPESAAEVEELPSTCAWCVDSSIRVPRWSRYERERPLSCYSQMELENKSSIDPLCLPSGEEIMTFDLLKATYTNPLDNSVHPCWLKRYTLPPLTDLASTLEGSSLSESYNLEHLKGEQLQALVRVMRRELAVSDACLSSLVLSPTDVFCDQTLRAVFFHIPRHPTQHRFKSVHDIQKRIEMKGIQWLHDALQSVTDLHYCNAAHGDIRLSAFTYDDFGNTQLGFFSRTDGNFSLDWNVPRKLKEAQKKDVADFGALLLSEVIPYLSRVSREGAAGVLDRMVDDAEITTEVAERLLGRTEPSWSLVEARNFVRRYVELEKEESVNPREVEESETAVTYPHSWALRYGSVPIIVSTAHQMQLDHAADPCCLLLNRNIPLWGSYCKAKRALASTARVFTQPSSFRQVVGLIPSSDDSEMNERFLYYPCQGEEEAWSLCMGGFPSTPAVITLHTTMSNIGNTVYGLVCRVAVGTVVENVEEEDAKQRSVYCEETGEVHVPAWRCYPEYLCQRLL</sequence>